<reference evidence="6 8" key="2">
    <citation type="submission" date="2020-05" db="EMBL/GenBank/DDBJ databases">
        <title>FDA dAtabase for Regulatory Grade micrObial Sequences (FDA-ARGOS): Supporting development and validation of Infectious Disease Dx tests.</title>
        <authorList>
            <person name="Nelson B."/>
            <person name="Plummer A."/>
            <person name="Tallon L."/>
            <person name="Sadzewicz L."/>
            <person name="Zhao X."/>
            <person name="Vavikolanu K."/>
            <person name="Mehta A."/>
            <person name="Aluvathingal J."/>
            <person name="Nadendla S."/>
            <person name="Myers T."/>
            <person name="Yan Y."/>
            <person name="Sichtig H."/>
        </authorList>
    </citation>
    <scope>NUCLEOTIDE SEQUENCE [LARGE SCALE GENOMIC DNA]</scope>
    <source>
        <strain evidence="6 8">FDAARGOS_795</strain>
    </source>
</reference>
<proteinExistence type="predicted"/>
<gene>
    <name evidence="5" type="ORF">BF38_3515</name>
    <name evidence="6" type="ORF">FOC89_25280</name>
</gene>
<dbReference type="GO" id="GO:0051301">
    <property type="term" value="P:cell division"/>
    <property type="evidence" value="ECO:0007669"/>
    <property type="project" value="UniProtKB-KW"/>
</dbReference>
<dbReference type="SMR" id="A0A0B6BLI1"/>
<evidence type="ECO:0000313" key="8">
    <source>
        <dbReference type="Proteomes" id="UP000501107"/>
    </source>
</evidence>
<dbReference type="KEGG" id="btw:BF38_3515"/>
<dbReference type="GO" id="GO:0003677">
    <property type="term" value="F:DNA binding"/>
    <property type="evidence" value="ECO:0007669"/>
    <property type="project" value="InterPro"/>
</dbReference>
<keyword evidence="1 3" id="KW-0547">Nucleotide-binding</keyword>
<reference evidence="5 7" key="1">
    <citation type="journal article" date="2015" name="Genome Announc.">
        <title>Complete genome sequences for 35 biothreat assay-relevant bacillus species.</title>
        <authorList>
            <person name="Johnson S.L."/>
            <person name="Daligault H.E."/>
            <person name="Davenport K.W."/>
            <person name="Jaissle J."/>
            <person name="Frey K.G."/>
            <person name="Ladner J.T."/>
            <person name="Broomall S.M."/>
            <person name="Bishop-Lilly K.A."/>
            <person name="Bruce D.C."/>
            <person name="Gibbons H.S."/>
            <person name="Coyne S.R."/>
            <person name="Lo C.C."/>
            <person name="Meincke L."/>
            <person name="Munk A.C."/>
            <person name="Koroleva G.I."/>
            <person name="Rosenzweig C.N."/>
            <person name="Palacios G.F."/>
            <person name="Redden C.L."/>
            <person name="Minogue T.D."/>
            <person name="Chain P.S."/>
        </authorList>
    </citation>
    <scope>NUCLEOTIDE SEQUENCE [LARGE SCALE GENOMIC DNA]</scope>
    <source>
        <strain evidence="5 7">HD1011</strain>
    </source>
</reference>
<evidence type="ECO:0000313" key="5">
    <source>
        <dbReference type="EMBL" id="AJG76926.1"/>
    </source>
</evidence>
<dbReference type="SUPFAM" id="SSF52540">
    <property type="entry name" value="P-loop containing nucleoside triphosphate hydrolases"/>
    <property type="match status" value="1"/>
</dbReference>
<evidence type="ECO:0000256" key="2">
    <source>
        <dbReference type="ARBA" id="ARBA00022840"/>
    </source>
</evidence>
<keyword evidence="2 3" id="KW-0067">ATP-binding</keyword>
<dbReference type="Gene3D" id="3.40.50.300">
    <property type="entry name" value="P-loop containing nucleotide triphosphate hydrolases"/>
    <property type="match status" value="1"/>
</dbReference>
<dbReference type="PANTHER" id="PTHR22683:SF1">
    <property type="entry name" value="TYPE VII SECRETION SYSTEM PROTEIN ESSC"/>
    <property type="match status" value="1"/>
</dbReference>
<dbReference type="GO" id="GO:0005524">
    <property type="term" value="F:ATP binding"/>
    <property type="evidence" value="ECO:0007669"/>
    <property type="project" value="UniProtKB-UniRule"/>
</dbReference>
<sequence>MIELLLVPAAGLTVALFGEKFKSKNDDKRKIQVFFEVAGIAIKRNNEEKLQYPKFQKQIDDDRSTTYVYTLPLGMPSKIIQKVEDVVSEGLNKPVRIQYDNYKLNIRVFRREIPKNWSWSMDLVTKGKWCIPVGQSLETIVYHDFDETPHMAVGGLIRMGKTVFLKNMFASLSLANPDHAHFYLIDLKEEGLEFSEYKKLKQVEQIAETSEQAHGMLLKVMEKMHERGKYMKERGIKNIVHTKEKDRYFIVVDEGAVLAPAKGLPRAHNKMLEECQYMLSHIARVGGALGFRIVFCTQYPTGDTLPRVVKQMANAKLGFRLPTRTASEVVIDQSGLEQLPSIPGRAIYMKERFTVLQVPYIDDVVMWKHLKEYEVEKYEHPEPYENQPSDGDTCDD</sequence>
<accession>A0A0B6BLI1</accession>
<dbReference type="GeneID" id="45022207"/>
<dbReference type="PROSITE" id="PS50901">
    <property type="entry name" value="FTSK"/>
    <property type="match status" value="1"/>
</dbReference>
<evidence type="ECO:0000256" key="3">
    <source>
        <dbReference type="PROSITE-ProRule" id="PRU00289"/>
    </source>
</evidence>
<dbReference type="EMBL" id="CP053980">
    <property type="protein sequence ID" value="QKH27113.1"/>
    <property type="molecule type" value="Genomic_DNA"/>
</dbReference>
<dbReference type="Proteomes" id="UP000501107">
    <property type="component" value="Chromosome"/>
</dbReference>
<keyword evidence="6" id="KW-0131">Cell cycle</keyword>
<dbReference type="InterPro" id="IPR027417">
    <property type="entry name" value="P-loop_NTPase"/>
</dbReference>
<evidence type="ECO:0000313" key="6">
    <source>
        <dbReference type="EMBL" id="QKH27113.1"/>
    </source>
</evidence>
<dbReference type="PANTHER" id="PTHR22683">
    <property type="entry name" value="SPORULATION PROTEIN RELATED"/>
    <property type="match status" value="1"/>
</dbReference>
<organism evidence="6 8">
    <name type="scientific">Bacillus thuringiensis</name>
    <dbReference type="NCBI Taxonomy" id="1428"/>
    <lineage>
        <taxon>Bacteria</taxon>
        <taxon>Bacillati</taxon>
        <taxon>Bacillota</taxon>
        <taxon>Bacilli</taxon>
        <taxon>Bacillales</taxon>
        <taxon>Bacillaceae</taxon>
        <taxon>Bacillus</taxon>
        <taxon>Bacillus cereus group</taxon>
    </lineage>
</organism>
<keyword evidence="6" id="KW-0132">Cell division</keyword>
<dbReference type="RefSeq" id="WP_000571537.1">
    <property type="nucleotide sequence ID" value="NZ_CP009335.1"/>
</dbReference>
<dbReference type="OMA" id="CTQYPTS"/>
<dbReference type="EMBL" id="CP009335">
    <property type="protein sequence ID" value="AJG76926.1"/>
    <property type="molecule type" value="Genomic_DNA"/>
</dbReference>
<feature type="domain" description="FtsK" evidence="4">
    <location>
        <begin position="137"/>
        <end position="328"/>
    </location>
</feature>
<protein>
    <submittedName>
        <fullName evidence="6">Cell division protein FtsK</fullName>
    </submittedName>
    <submittedName>
        <fullName evidence="5">FtsK/SpoIIIE family protein</fullName>
    </submittedName>
</protein>
<evidence type="ECO:0000259" key="4">
    <source>
        <dbReference type="PROSITE" id="PS50901"/>
    </source>
</evidence>
<evidence type="ECO:0000256" key="1">
    <source>
        <dbReference type="ARBA" id="ARBA00022741"/>
    </source>
</evidence>
<dbReference type="InterPro" id="IPR002543">
    <property type="entry name" value="FtsK_dom"/>
</dbReference>
<name>A0A0B6BLI1_BACTU</name>
<evidence type="ECO:0000313" key="7">
    <source>
        <dbReference type="Proteomes" id="UP000031876"/>
    </source>
</evidence>
<dbReference type="Proteomes" id="UP000031876">
    <property type="component" value="Chromosome"/>
</dbReference>
<feature type="binding site" evidence="3">
    <location>
        <begin position="155"/>
        <end position="162"/>
    </location>
    <ligand>
        <name>ATP</name>
        <dbReference type="ChEBI" id="CHEBI:30616"/>
    </ligand>
</feature>
<dbReference type="Pfam" id="PF01580">
    <property type="entry name" value="FtsK_SpoIIIE"/>
    <property type="match status" value="1"/>
</dbReference>
<dbReference type="AlphaFoldDB" id="A0A0B6BLI1"/>
<dbReference type="InterPro" id="IPR050206">
    <property type="entry name" value="FtsK/SpoIIIE/SftA"/>
</dbReference>